<reference evidence="2" key="1">
    <citation type="journal article" date="2019" name="Int. J. Syst. Evol. Microbiol.">
        <title>The Global Catalogue of Microorganisms (GCM) 10K type strain sequencing project: providing services to taxonomists for standard genome sequencing and annotation.</title>
        <authorList>
            <consortium name="The Broad Institute Genomics Platform"/>
            <consortium name="The Broad Institute Genome Sequencing Center for Infectious Disease"/>
            <person name="Wu L."/>
            <person name="Ma J."/>
        </authorList>
    </citation>
    <scope>NUCLEOTIDE SEQUENCE [LARGE SCALE GENOMIC DNA]</scope>
    <source>
        <strain evidence="2">CGMCC 1.12778</strain>
    </source>
</reference>
<comment type="caution">
    <text evidence="1">The sequence shown here is derived from an EMBL/GenBank/DDBJ whole genome shotgun (WGS) entry which is preliminary data.</text>
</comment>
<evidence type="ECO:0000313" key="2">
    <source>
        <dbReference type="Proteomes" id="UP000643279"/>
    </source>
</evidence>
<keyword evidence="2" id="KW-1185">Reference proteome</keyword>
<dbReference type="EMBL" id="BMFW01000004">
    <property type="protein sequence ID" value="GGH92915.1"/>
    <property type="molecule type" value="Genomic_DNA"/>
</dbReference>
<sequence length="105" mass="11197">MLRGISGTQGHQGLLGNGRIAVRFLGRGQNVAAVLQELLVNSAPDDMDGPLLRMRWSHEPRLYAGGARGLGLGEFVFLLPDQGEAVANVPDRADQVLVVRAELGP</sequence>
<accession>A0ABQ2ANJ3</accession>
<organism evidence="1 2">
    <name type="scientific">Arthrobacter liuii</name>
    <dbReference type="NCBI Taxonomy" id="1476996"/>
    <lineage>
        <taxon>Bacteria</taxon>
        <taxon>Bacillati</taxon>
        <taxon>Actinomycetota</taxon>
        <taxon>Actinomycetes</taxon>
        <taxon>Micrococcales</taxon>
        <taxon>Micrococcaceae</taxon>
        <taxon>Arthrobacter</taxon>
    </lineage>
</organism>
<proteinExistence type="predicted"/>
<dbReference type="Proteomes" id="UP000643279">
    <property type="component" value="Unassembled WGS sequence"/>
</dbReference>
<name>A0ABQ2ANJ3_9MICC</name>
<gene>
    <name evidence="1" type="ORF">GCM10007170_12570</name>
</gene>
<evidence type="ECO:0000313" key="1">
    <source>
        <dbReference type="EMBL" id="GGH92915.1"/>
    </source>
</evidence>
<protein>
    <submittedName>
        <fullName evidence="1">Uncharacterized protein</fullName>
    </submittedName>
</protein>